<keyword evidence="4" id="KW-1185">Reference proteome</keyword>
<dbReference type="EMBL" id="KI657943">
    <property type="protein sequence ID" value="ETN84455.1"/>
    <property type="molecule type" value="Genomic_DNA"/>
</dbReference>
<dbReference type="Gene3D" id="3.40.50.1820">
    <property type="entry name" value="alpha/beta hydrolase"/>
    <property type="match status" value="1"/>
</dbReference>
<organism evidence="3 4">
    <name type="scientific">Necator americanus</name>
    <name type="common">Human hookworm</name>
    <dbReference type="NCBI Taxonomy" id="51031"/>
    <lineage>
        <taxon>Eukaryota</taxon>
        <taxon>Metazoa</taxon>
        <taxon>Ecdysozoa</taxon>
        <taxon>Nematoda</taxon>
        <taxon>Chromadorea</taxon>
        <taxon>Rhabditida</taxon>
        <taxon>Rhabditina</taxon>
        <taxon>Rhabditomorpha</taxon>
        <taxon>Strongyloidea</taxon>
        <taxon>Ancylostomatidae</taxon>
        <taxon>Bunostominae</taxon>
        <taxon>Necator</taxon>
    </lineage>
</organism>
<dbReference type="KEGG" id="nai:NECAME_17141"/>
<dbReference type="InterPro" id="IPR029058">
    <property type="entry name" value="AB_hydrolase_fold"/>
</dbReference>
<feature type="signal peptide" evidence="1">
    <location>
        <begin position="1"/>
        <end position="15"/>
    </location>
</feature>
<evidence type="ECO:0000259" key="2">
    <source>
        <dbReference type="Pfam" id="PF01764"/>
    </source>
</evidence>
<dbReference type="OrthoDB" id="5789123at2759"/>
<dbReference type="CDD" id="cd00519">
    <property type="entry name" value="Lipase_3"/>
    <property type="match status" value="1"/>
</dbReference>
<keyword evidence="1" id="KW-0732">Signal</keyword>
<dbReference type="AlphaFoldDB" id="W2TQX5"/>
<dbReference type="Proteomes" id="UP000053676">
    <property type="component" value="Unassembled WGS sequence"/>
</dbReference>
<dbReference type="Pfam" id="PF01764">
    <property type="entry name" value="Lipase_3"/>
    <property type="match status" value="1"/>
</dbReference>
<name>W2TQX5_NECAM</name>
<feature type="chain" id="PRO_5012972027" evidence="1">
    <location>
        <begin position="16"/>
        <end position="257"/>
    </location>
</feature>
<accession>W2TQX5</accession>
<dbReference type="InterPro" id="IPR002921">
    <property type="entry name" value="Fungal_lipase-type"/>
</dbReference>
<feature type="domain" description="Fungal lipase-type" evidence="2">
    <location>
        <begin position="79"/>
        <end position="193"/>
    </location>
</feature>
<dbReference type="GO" id="GO:0006629">
    <property type="term" value="P:lipid metabolic process"/>
    <property type="evidence" value="ECO:0007669"/>
    <property type="project" value="InterPro"/>
</dbReference>
<sequence length="257" mass="28939">MFVLIVLTVITLCNCETTGYTDELAREYMFVMSAAAYSDKPGECMRKFKNATIYNQTYAECTGNCSGFTAVMHEEQAIVLSFRGTTDMQQLFAEIKESTFKEWVGFYLMGDYGISNWTHGGRVSKYFHDAFLSLWNGGMEKDFKNLTTYYQNYEIWVTGRSLGGALATLAASVVAGQHNQTNVKLVTFGQPRVNISYRVIYWSDVVPTVPCYFVQGFRHQGIEVFYSDMDSTTNSKHTEEGIVGAADSCIIVLFDIT</sequence>
<dbReference type="OMA" id="VYYRENM"/>
<dbReference type="PANTHER" id="PTHR45908">
    <property type="entry name" value="PROTEIN CBG11750-RELATED"/>
    <property type="match status" value="1"/>
</dbReference>
<evidence type="ECO:0000313" key="4">
    <source>
        <dbReference type="Proteomes" id="UP000053676"/>
    </source>
</evidence>
<proteinExistence type="predicted"/>
<dbReference type="SUPFAM" id="SSF53474">
    <property type="entry name" value="alpha/beta-Hydrolases"/>
    <property type="match status" value="1"/>
</dbReference>
<protein>
    <submittedName>
        <fullName evidence="3">Triacylglycerol lipase</fullName>
    </submittedName>
</protein>
<evidence type="ECO:0000313" key="3">
    <source>
        <dbReference type="EMBL" id="ETN84455.1"/>
    </source>
</evidence>
<evidence type="ECO:0000256" key="1">
    <source>
        <dbReference type="SAM" id="SignalP"/>
    </source>
</evidence>
<reference evidence="4" key="1">
    <citation type="journal article" date="2014" name="Nat. Genet.">
        <title>Genome of the human hookworm Necator americanus.</title>
        <authorList>
            <person name="Tang Y.T."/>
            <person name="Gao X."/>
            <person name="Rosa B.A."/>
            <person name="Abubucker S."/>
            <person name="Hallsworth-Pepin K."/>
            <person name="Martin J."/>
            <person name="Tyagi R."/>
            <person name="Heizer E."/>
            <person name="Zhang X."/>
            <person name="Bhonagiri-Palsikar V."/>
            <person name="Minx P."/>
            <person name="Warren W.C."/>
            <person name="Wang Q."/>
            <person name="Zhan B."/>
            <person name="Hotez P.J."/>
            <person name="Sternberg P.W."/>
            <person name="Dougall A."/>
            <person name="Gaze S.T."/>
            <person name="Mulvenna J."/>
            <person name="Sotillo J."/>
            <person name="Ranganathan S."/>
            <person name="Rabelo E.M."/>
            <person name="Wilson R.K."/>
            <person name="Felgner P.L."/>
            <person name="Bethony J."/>
            <person name="Hawdon J.M."/>
            <person name="Gasser R.B."/>
            <person name="Loukas A."/>
            <person name="Mitreva M."/>
        </authorList>
    </citation>
    <scope>NUCLEOTIDE SEQUENCE [LARGE SCALE GENOMIC DNA]</scope>
</reference>
<gene>
    <name evidence="3" type="ORF">NECAME_17141</name>
</gene>